<dbReference type="STRING" id="595434.RISK_002351"/>
<evidence type="ECO:0000313" key="3">
    <source>
        <dbReference type="EMBL" id="KLU05719.1"/>
    </source>
</evidence>
<comment type="caution">
    <text evidence="3">The sequence shown here is derived from an EMBL/GenBank/DDBJ whole genome shotgun (WGS) entry which is preliminary data.</text>
</comment>
<feature type="region of interest" description="Disordered" evidence="1">
    <location>
        <begin position="139"/>
        <end position="160"/>
    </location>
</feature>
<organism evidence="3 4">
    <name type="scientific">Rhodopirellula islandica</name>
    <dbReference type="NCBI Taxonomy" id="595434"/>
    <lineage>
        <taxon>Bacteria</taxon>
        <taxon>Pseudomonadati</taxon>
        <taxon>Planctomycetota</taxon>
        <taxon>Planctomycetia</taxon>
        <taxon>Pirellulales</taxon>
        <taxon>Pirellulaceae</taxon>
        <taxon>Rhodopirellula</taxon>
    </lineage>
</organism>
<dbReference type="AlphaFoldDB" id="A0A0J1EJM6"/>
<proteinExistence type="predicted"/>
<sequence>MAQLNRQNVREQPPPSSHRVMCELPECIPISEDGYFGPHPIAQQLHQPSSIDAVYTSGNRELKIAASQPTFAEAIIPAVRCLKENPDVADVQFQASNPGNELGEYTLILGVLERSEDATQHPYSLFVDPSALSNVTRSKPITEPASEPPSPFCKASQPTSENEPKPDGCGCWWWIVALFILWVLAIVNCEGGNSGVPDITPFDSLPF</sequence>
<keyword evidence="2" id="KW-0812">Transmembrane</keyword>
<accession>A0A0J1EJM6</accession>
<keyword evidence="2" id="KW-1133">Transmembrane helix</keyword>
<evidence type="ECO:0008006" key="5">
    <source>
        <dbReference type="Google" id="ProtNLM"/>
    </source>
</evidence>
<evidence type="ECO:0000256" key="2">
    <source>
        <dbReference type="SAM" id="Phobius"/>
    </source>
</evidence>
<protein>
    <recommendedName>
        <fullName evidence="5">Transmembrane protein</fullName>
    </recommendedName>
</protein>
<dbReference type="Proteomes" id="UP000036367">
    <property type="component" value="Unassembled WGS sequence"/>
</dbReference>
<keyword evidence="4" id="KW-1185">Reference proteome</keyword>
<evidence type="ECO:0000256" key="1">
    <source>
        <dbReference type="SAM" id="MobiDB-lite"/>
    </source>
</evidence>
<keyword evidence="2" id="KW-0472">Membrane</keyword>
<dbReference type="PATRIC" id="fig|595434.4.peg.2246"/>
<feature type="transmembrane region" description="Helical" evidence="2">
    <location>
        <begin position="172"/>
        <end position="189"/>
    </location>
</feature>
<name>A0A0J1EJM6_RHOIS</name>
<dbReference type="RefSeq" id="WP_047814019.1">
    <property type="nucleotide sequence ID" value="NZ_LECT01000017.1"/>
</dbReference>
<dbReference type="EMBL" id="LECT01000017">
    <property type="protein sequence ID" value="KLU05719.1"/>
    <property type="molecule type" value="Genomic_DNA"/>
</dbReference>
<evidence type="ECO:0000313" key="4">
    <source>
        <dbReference type="Proteomes" id="UP000036367"/>
    </source>
</evidence>
<reference evidence="3" key="1">
    <citation type="submission" date="2015-05" db="EMBL/GenBank/DDBJ databases">
        <title>Permanent draft genome of Rhodopirellula islandicus K833.</title>
        <authorList>
            <person name="Kizina J."/>
            <person name="Richter M."/>
            <person name="Glockner F.O."/>
            <person name="Harder J."/>
        </authorList>
    </citation>
    <scope>NUCLEOTIDE SEQUENCE [LARGE SCALE GENOMIC DNA]</scope>
    <source>
        <strain evidence="3">K833</strain>
    </source>
</reference>
<gene>
    <name evidence="3" type="ORF">RISK_002351</name>
</gene>